<reference evidence="5" key="1">
    <citation type="submission" date="2016-01" db="EMBL/GenBank/DDBJ databases">
        <title>Genome sequencing of Roseivirga ehrenbergii KMM 6017.</title>
        <authorList>
            <person name="Selvaratnam C."/>
            <person name="Thevarajoo S."/>
            <person name="Goh K.M."/>
            <person name="Ee R."/>
            <person name="Chan K.-G."/>
            <person name="Chong C.S."/>
        </authorList>
    </citation>
    <scope>NUCLEOTIDE SEQUENCE [LARGE SCALE GENOMIC DNA]</scope>
    <source>
        <strain evidence="5">KMM 6017</strain>
    </source>
</reference>
<dbReference type="AlphaFoldDB" id="A0A150X7Z3"/>
<sequence>MSDKVFDNILELPNSQIKEKAETLVGFEQKFNRIHNNLRLLLDKEGLESWRQKFHMGSLPAVDYLVDKYPLIIFEGDVGTGKTASAEALADRMTRELGKQGFFLRLSTRVRGEGLHGEMGNLVNDAFAELITQAGKRRLAFLLIDEADAIATTRSTHQMHQEEKAGVNTLIQKIDEIRSLNGRAIVIMSTNRLHFLDEAIIRRAAIVVKFERPTDDERKELIEKDLDGADLSTEEIKSIVELTGPNENEGIGFSFSDLRLRLFPESIAAAFPSSPLNYDIVRETLNHIKPSPVIK</sequence>
<evidence type="ECO:0000256" key="1">
    <source>
        <dbReference type="ARBA" id="ARBA00006914"/>
    </source>
</evidence>
<evidence type="ECO:0000256" key="3">
    <source>
        <dbReference type="ARBA" id="ARBA00022840"/>
    </source>
</evidence>
<dbReference type="SMART" id="SM00382">
    <property type="entry name" value="AAA"/>
    <property type="match status" value="1"/>
</dbReference>
<dbReference type="OrthoDB" id="7438987at2"/>
<dbReference type="Pfam" id="PF00004">
    <property type="entry name" value="AAA"/>
    <property type="match status" value="1"/>
</dbReference>
<proteinExistence type="inferred from homology"/>
<keyword evidence="2" id="KW-0547">Nucleotide-binding</keyword>
<dbReference type="InterPro" id="IPR003959">
    <property type="entry name" value="ATPase_AAA_core"/>
</dbReference>
<dbReference type="RefSeq" id="WP_062592240.1">
    <property type="nucleotide sequence ID" value="NZ_LQZQ01000045.1"/>
</dbReference>
<keyword evidence="3" id="KW-0067">ATP-binding</keyword>
<feature type="domain" description="AAA+ ATPase" evidence="4">
    <location>
        <begin position="68"/>
        <end position="214"/>
    </location>
</feature>
<evidence type="ECO:0000313" key="5">
    <source>
        <dbReference type="EMBL" id="KYG74849.1"/>
    </source>
</evidence>
<dbReference type="STRING" id="279360.MB14_06500"/>
<evidence type="ECO:0000313" key="6">
    <source>
        <dbReference type="Proteomes" id="UP000075583"/>
    </source>
</evidence>
<dbReference type="GO" id="GO:0005524">
    <property type="term" value="F:ATP binding"/>
    <property type="evidence" value="ECO:0007669"/>
    <property type="project" value="UniProtKB-KW"/>
</dbReference>
<dbReference type="SUPFAM" id="SSF52540">
    <property type="entry name" value="P-loop containing nucleoside triphosphate hydrolases"/>
    <property type="match status" value="1"/>
</dbReference>
<evidence type="ECO:0000259" key="4">
    <source>
        <dbReference type="SMART" id="SM00382"/>
    </source>
</evidence>
<dbReference type="Gene3D" id="3.40.50.300">
    <property type="entry name" value="P-loop containing nucleotide triphosphate hydrolases"/>
    <property type="match status" value="1"/>
</dbReference>
<dbReference type="InterPro" id="IPR003593">
    <property type="entry name" value="AAA+_ATPase"/>
</dbReference>
<keyword evidence="6" id="KW-1185">Reference proteome</keyword>
<protein>
    <submittedName>
        <fullName evidence="5">AAA family ATPase</fullName>
    </submittedName>
</protein>
<dbReference type="Proteomes" id="UP000075583">
    <property type="component" value="Unassembled WGS sequence"/>
</dbReference>
<organism evidence="5 6">
    <name type="scientific">Roseivirga ehrenbergii (strain DSM 102268 / JCM 13514 / KCTC 12282 / NCIMB 14502 / KMM 6017)</name>
    <dbReference type="NCBI Taxonomy" id="279360"/>
    <lineage>
        <taxon>Bacteria</taxon>
        <taxon>Pseudomonadati</taxon>
        <taxon>Bacteroidota</taxon>
        <taxon>Cytophagia</taxon>
        <taxon>Cytophagales</taxon>
        <taxon>Roseivirgaceae</taxon>
        <taxon>Roseivirga</taxon>
    </lineage>
</organism>
<accession>A0A150X7Z3</accession>
<dbReference type="PANTHER" id="PTHR23073">
    <property type="entry name" value="26S PROTEASOME REGULATORY SUBUNIT"/>
    <property type="match status" value="1"/>
</dbReference>
<dbReference type="InterPro" id="IPR027417">
    <property type="entry name" value="P-loop_NTPase"/>
</dbReference>
<comment type="caution">
    <text evidence="5">The sequence shown here is derived from an EMBL/GenBank/DDBJ whole genome shotgun (WGS) entry which is preliminary data.</text>
</comment>
<name>A0A150X7Z3_ROSEK</name>
<evidence type="ECO:0000256" key="2">
    <source>
        <dbReference type="ARBA" id="ARBA00022741"/>
    </source>
</evidence>
<gene>
    <name evidence="5" type="ORF">MB14_06500</name>
</gene>
<dbReference type="InterPro" id="IPR050221">
    <property type="entry name" value="26S_Proteasome_ATPase"/>
</dbReference>
<comment type="similarity">
    <text evidence="1">Belongs to the AAA ATPase family.</text>
</comment>
<dbReference type="EMBL" id="LQZQ01000045">
    <property type="protein sequence ID" value="KYG74849.1"/>
    <property type="molecule type" value="Genomic_DNA"/>
</dbReference>
<dbReference type="GO" id="GO:0016887">
    <property type="term" value="F:ATP hydrolysis activity"/>
    <property type="evidence" value="ECO:0007669"/>
    <property type="project" value="InterPro"/>
</dbReference>
<dbReference type="CDD" id="cd19481">
    <property type="entry name" value="RecA-like_protease"/>
    <property type="match status" value="1"/>
</dbReference>